<evidence type="ECO:0000256" key="1">
    <source>
        <dbReference type="ARBA" id="ARBA00004651"/>
    </source>
</evidence>
<evidence type="ECO:0000256" key="3">
    <source>
        <dbReference type="ARBA" id="ARBA00022448"/>
    </source>
</evidence>
<sequence>MTTARAQEPPPPPETGAPLNQRQIIWVFIGVMLTMLLAALDQTIVSTALPTIVGELNGLEHLSWVVTAYILAATIGMPIYGKAGDLFGRKKVFQFAIVVFLIGSILCGIAQDMTQLILFRALQGIGGGGLMIGAQSIIAEVVAPRERGKYMGFMGGVFGIASVAGPLLGGVFTDHLDWRWIFYINLPLGAVALIVTAIVLKLPRKSGPKPKLDYLGTLLLAIASASIVLFTSWGGSQYEWDDPIIIALAVAAVVAAVLFVVAERFADEPIIPLRLFRDRNFNLTALVGVTVGVAMFSTIAYLPTFMQMVKGASATASGLLMLPVVVGMLGATITTGRIISATGRYKAWPIAGTATIMLGLTLLSQMNADTPYFYNATAMFTLGLGVGMVMQNLVLIVQNTAERRDLGAATSANNYFRQIGASFGISVFGAIFVTRLQDQMAAAPQRVAEGLRVQGGEAGLSSLTPDMLAAFPAPVREIIVNAFAEALPPIFLYAVPIAFVGFVLSFFIIEKPLSKTVGTSPSSQSRPEPESTP</sequence>
<feature type="transmembrane region" description="Helical" evidence="8">
    <location>
        <begin position="150"/>
        <end position="168"/>
    </location>
</feature>
<dbReference type="PANTHER" id="PTHR23501">
    <property type="entry name" value="MAJOR FACILITATOR SUPERFAMILY"/>
    <property type="match status" value="1"/>
</dbReference>
<feature type="transmembrane region" description="Helical" evidence="8">
    <location>
        <begin position="212"/>
        <end position="232"/>
    </location>
</feature>
<dbReference type="PROSITE" id="PS50850">
    <property type="entry name" value="MFS"/>
    <property type="match status" value="1"/>
</dbReference>
<dbReference type="InterPro" id="IPR011701">
    <property type="entry name" value="MFS"/>
</dbReference>
<evidence type="ECO:0000256" key="2">
    <source>
        <dbReference type="ARBA" id="ARBA00007520"/>
    </source>
</evidence>
<dbReference type="RefSeq" id="WP_344966284.1">
    <property type="nucleotide sequence ID" value="NZ_BAABDD010000001.1"/>
</dbReference>
<keyword evidence="5 8" id="KW-0812">Transmembrane</keyword>
<accession>A0ABP7EZ85</accession>
<keyword evidence="3" id="KW-0813">Transport</keyword>
<dbReference type="Gene3D" id="1.20.1250.20">
    <property type="entry name" value="MFS general substrate transporter like domains"/>
    <property type="match status" value="1"/>
</dbReference>
<evidence type="ECO:0000313" key="10">
    <source>
        <dbReference type="EMBL" id="GAA3724647.1"/>
    </source>
</evidence>
<evidence type="ECO:0000256" key="4">
    <source>
        <dbReference type="ARBA" id="ARBA00022475"/>
    </source>
</evidence>
<evidence type="ECO:0000256" key="8">
    <source>
        <dbReference type="SAM" id="Phobius"/>
    </source>
</evidence>
<dbReference type="CDD" id="cd17502">
    <property type="entry name" value="MFS_Azr1_MDR_like"/>
    <property type="match status" value="1"/>
</dbReference>
<dbReference type="InterPro" id="IPR001958">
    <property type="entry name" value="Tet-R_TetA/multi-R_MdtG-like"/>
</dbReference>
<evidence type="ECO:0000259" key="9">
    <source>
        <dbReference type="PROSITE" id="PS50850"/>
    </source>
</evidence>
<protein>
    <recommendedName>
        <fullName evidence="9">Major facilitator superfamily (MFS) profile domain-containing protein</fullName>
    </recommendedName>
</protein>
<dbReference type="EMBL" id="BAABDD010000001">
    <property type="protein sequence ID" value="GAA3724647.1"/>
    <property type="molecule type" value="Genomic_DNA"/>
</dbReference>
<keyword evidence="7 8" id="KW-0472">Membrane</keyword>
<dbReference type="PROSITE" id="PS00217">
    <property type="entry name" value="SUGAR_TRANSPORT_2"/>
    <property type="match status" value="1"/>
</dbReference>
<proteinExistence type="inferred from homology"/>
<comment type="subcellular location">
    <subcellularLocation>
        <location evidence="1">Cell membrane</location>
        <topology evidence="1">Multi-pass membrane protein</topology>
    </subcellularLocation>
</comment>
<dbReference type="Proteomes" id="UP001500908">
    <property type="component" value="Unassembled WGS sequence"/>
</dbReference>
<dbReference type="NCBIfam" id="TIGR00711">
    <property type="entry name" value="efflux_EmrB"/>
    <property type="match status" value="1"/>
</dbReference>
<dbReference type="InterPro" id="IPR005829">
    <property type="entry name" value="Sugar_transporter_CS"/>
</dbReference>
<keyword evidence="6 8" id="KW-1133">Transmembrane helix</keyword>
<feature type="transmembrane region" description="Helical" evidence="8">
    <location>
        <begin position="244"/>
        <end position="262"/>
    </location>
</feature>
<dbReference type="PANTHER" id="PTHR23501:SF197">
    <property type="entry name" value="COMD"/>
    <property type="match status" value="1"/>
</dbReference>
<feature type="transmembrane region" description="Helical" evidence="8">
    <location>
        <begin position="490"/>
        <end position="509"/>
    </location>
</feature>
<feature type="transmembrane region" description="Helical" evidence="8">
    <location>
        <begin position="347"/>
        <end position="366"/>
    </location>
</feature>
<organism evidence="10 11">
    <name type="scientific">Salinactinospora qingdaonensis</name>
    <dbReference type="NCBI Taxonomy" id="702744"/>
    <lineage>
        <taxon>Bacteria</taxon>
        <taxon>Bacillati</taxon>
        <taxon>Actinomycetota</taxon>
        <taxon>Actinomycetes</taxon>
        <taxon>Streptosporangiales</taxon>
        <taxon>Nocardiopsidaceae</taxon>
        <taxon>Salinactinospora</taxon>
    </lineage>
</organism>
<keyword evidence="4" id="KW-1003">Cell membrane</keyword>
<feature type="transmembrane region" description="Helical" evidence="8">
    <location>
        <begin position="415"/>
        <end position="434"/>
    </location>
</feature>
<feature type="transmembrane region" description="Helical" evidence="8">
    <location>
        <begin position="180"/>
        <end position="200"/>
    </location>
</feature>
<dbReference type="Pfam" id="PF07690">
    <property type="entry name" value="MFS_1"/>
    <property type="match status" value="1"/>
</dbReference>
<evidence type="ECO:0000256" key="7">
    <source>
        <dbReference type="ARBA" id="ARBA00023136"/>
    </source>
</evidence>
<dbReference type="InterPro" id="IPR004638">
    <property type="entry name" value="EmrB-like"/>
</dbReference>
<dbReference type="PRINTS" id="PR01035">
    <property type="entry name" value="TCRTETA"/>
</dbReference>
<dbReference type="Gene3D" id="1.20.1720.10">
    <property type="entry name" value="Multidrug resistance protein D"/>
    <property type="match status" value="1"/>
</dbReference>
<dbReference type="SUPFAM" id="SSF103473">
    <property type="entry name" value="MFS general substrate transporter"/>
    <property type="match status" value="1"/>
</dbReference>
<evidence type="ECO:0000256" key="6">
    <source>
        <dbReference type="ARBA" id="ARBA00022989"/>
    </source>
</evidence>
<gene>
    <name evidence="10" type="ORF">GCM10022402_01610</name>
</gene>
<dbReference type="InterPro" id="IPR020846">
    <property type="entry name" value="MFS_dom"/>
</dbReference>
<feature type="transmembrane region" description="Helical" evidence="8">
    <location>
        <begin position="61"/>
        <end position="80"/>
    </location>
</feature>
<evidence type="ECO:0000256" key="5">
    <source>
        <dbReference type="ARBA" id="ARBA00022692"/>
    </source>
</evidence>
<feature type="transmembrane region" description="Helical" evidence="8">
    <location>
        <begin position="117"/>
        <end position="138"/>
    </location>
</feature>
<feature type="transmembrane region" description="Helical" evidence="8">
    <location>
        <begin position="92"/>
        <end position="111"/>
    </location>
</feature>
<evidence type="ECO:0000313" key="11">
    <source>
        <dbReference type="Proteomes" id="UP001500908"/>
    </source>
</evidence>
<comment type="similarity">
    <text evidence="2">Belongs to the major facilitator superfamily. TCR/Tet family.</text>
</comment>
<feature type="transmembrane region" description="Helical" evidence="8">
    <location>
        <begin position="314"/>
        <end position="335"/>
    </location>
</feature>
<feature type="domain" description="Major facilitator superfamily (MFS) profile" evidence="9">
    <location>
        <begin position="27"/>
        <end position="513"/>
    </location>
</feature>
<comment type="caution">
    <text evidence="10">The sequence shown here is derived from an EMBL/GenBank/DDBJ whole genome shotgun (WGS) entry which is preliminary data.</text>
</comment>
<keyword evidence="11" id="KW-1185">Reference proteome</keyword>
<reference evidence="11" key="1">
    <citation type="journal article" date="2019" name="Int. J. Syst. Evol. Microbiol.">
        <title>The Global Catalogue of Microorganisms (GCM) 10K type strain sequencing project: providing services to taxonomists for standard genome sequencing and annotation.</title>
        <authorList>
            <consortium name="The Broad Institute Genomics Platform"/>
            <consortium name="The Broad Institute Genome Sequencing Center for Infectious Disease"/>
            <person name="Wu L."/>
            <person name="Ma J."/>
        </authorList>
    </citation>
    <scope>NUCLEOTIDE SEQUENCE [LARGE SCALE GENOMIC DNA]</scope>
    <source>
        <strain evidence="11">JCM 17137</strain>
    </source>
</reference>
<dbReference type="InterPro" id="IPR036259">
    <property type="entry name" value="MFS_trans_sf"/>
</dbReference>
<feature type="transmembrane region" description="Helical" evidence="8">
    <location>
        <begin position="372"/>
        <end position="395"/>
    </location>
</feature>
<name>A0ABP7EZ85_9ACTN</name>
<feature type="transmembrane region" description="Helical" evidence="8">
    <location>
        <begin position="283"/>
        <end position="302"/>
    </location>
</feature>
<feature type="transmembrane region" description="Helical" evidence="8">
    <location>
        <begin position="24"/>
        <end position="49"/>
    </location>
</feature>